<dbReference type="AlphaFoldDB" id="A0A1F5AAH7"/>
<dbReference type="InterPro" id="IPR016162">
    <property type="entry name" value="Ald_DH_N"/>
</dbReference>
<dbReference type="PANTHER" id="PTHR11699">
    <property type="entry name" value="ALDEHYDE DEHYDROGENASE-RELATED"/>
    <property type="match status" value="1"/>
</dbReference>
<dbReference type="NCBIfam" id="NF011927">
    <property type="entry name" value="PRK15398.1"/>
    <property type="match status" value="1"/>
</dbReference>
<evidence type="ECO:0000256" key="2">
    <source>
        <dbReference type="ARBA" id="ARBA00023027"/>
    </source>
</evidence>
<dbReference type="EMBL" id="MEYH01000054">
    <property type="protein sequence ID" value="OGD15515.1"/>
    <property type="molecule type" value="Genomic_DNA"/>
</dbReference>
<dbReference type="CDD" id="cd07121">
    <property type="entry name" value="ALDH_EutE"/>
    <property type="match status" value="1"/>
</dbReference>
<dbReference type="Gene3D" id="3.40.605.10">
    <property type="entry name" value="Aldehyde Dehydrogenase, Chain A, domain 1"/>
    <property type="match status" value="1"/>
</dbReference>
<evidence type="ECO:0000313" key="4">
    <source>
        <dbReference type="EMBL" id="OGD15515.1"/>
    </source>
</evidence>
<dbReference type="SUPFAM" id="SSF53720">
    <property type="entry name" value="ALDH-like"/>
    <property type="match status" value="1"/>
</dbReference>
<dbReference type="InterPro" id="IPR012408">
    <property type="entry name" value="Acetald_propionald_DH-rel"/>
</dbReference>
<accession>A0A1F5AAH7</accession>
<keyword evidence="1" id="KW-0560">Oxidoreductase</keyword>
<gene>
    <name evidence="4" type="ORF">A2V47_01900</name>
</gene>
<organism evidence="4 5">
    <name type="scientific">Candidatus Sediminicultor quintus</name>
    <dbReference type="NCBI Taxonomy" id="1797291"/>
    <lineage>
        <taxon>Bacteria</taxon>
        <taxon>Pseudomonadati</taxon>
        <taxon>Atribacterota</taxon>
        <taxon>Candidatus Phoenicimicrobiia</taxon>
        <taxon>Candidatus Pheonicimicrobiales</taxon>
        <taxon>Candidatus Phoenicimicrobiaceae</taxon>
        <taxon>Candidatus Sediminicultor</taxon>
    </lineage>
</organism>
<dbReference type="STRING" id="1797291.A2V47_01900"/>
<evidence type="ECO:0000259" key="3">
    <source>
        <dbReference type="Pfam" id="PF00171"/>
    </source>
</evidence>
<keyword evidence="2" id="KW-0520">NAD</keyword>
<dbReference type="Pfam" id="PF00171">
    <property type="entry name" value="Aldedh"/>
    <property type="match status" value="1"/>
</dbReference>
<name>A0A1F5AAH7_9BACT</name>
<dbReference type="Gene3D" id="3.40.309.10">
    <property type="entry name" value="Aldehyde Dehydrogenase, Chain A, domain 2"/>
    <property type="match status" value="1"/>
</dbReference>
<dbReference type="InterPro" id="IPR015590">
    <property type="entry name" value="Aldehyde_DH_dom"/>
</dbReference>
<dbReference type="InterPro" id="IPR016163">
    <property type="entry name" value="Ald_DH_C"/>
</dbReference>
<dbReference type="InterPro" id="IPR016161">
    <property type="entry name" value="Ald_DH/histidinol_DH"/>
</dbReference>
<dbReference type="GO" id="GO:0008774">
    <property type="term" value="F:acetaldehyde dehydrogenase (acetylating) activity"/>
    <property type="evidence" value="ECO:0007669"/>
    <property type="project" value="InterPro"/>
</dbReference>
<dbReference type="PIRSF" id="PIRSF036410">
    <property type="entry name" value="EutE_PduP"/>
    <property type="match status" value="1"/>
</dbReference>
<proteinExistence type="predicted"/>
<reference evidence="4 5" key="1">
    <citation type="journal article" date="2016" name="Nat. Commun.">
        <title>Thousands of microbial genomes shed light on interconnected biogeochemical processes in an aquifer system.</title>
        <authorList>
            <person name="Anantharaman K."/>
            <person name="Brown C.T."/>
            <person name="Hug L.A."/>
            <person name="Sharon I."/>
            <person name="Castelle C.J."/>
            <person name="Probst A.J."/>
            <person name="Thomas B.C."/>
            <person name="Singh A."/>
            <person name="Wilkins M.J."/>
            <person name="Karaoz U."/>
            <person name="Brodie E.L."/>
            <person name="Williams K.H."/>
            <person name="Hubbard S.S."/>
            <person name="Banfield J.F."/>
        </authorList>
    </citation>
    <scope>NUCLEOTIDE SEQUENCE [LARGE SCALE GENOMIC DNA]</scope>
</reference>
<comment type="caution">
    <text evidence="4">The sequence shown here is derived from an EMBL/GenBank/DDBJ whole genome shotgun (WGS) entry which is preliminary data.</text>
</comment>
<protein>
    <submittedName>
        <fullName evidence="4">Aldehyde dehydrogenase EutE</fullName>
    </submittedName>
</protein>
<feature type="domain" description="Aldehyde dehydrogenase" evidence="3">
    <location>
        <begin position="45"/>
        <end position="444"/>
    </location>
</feature>
<sequence length="480" mass="51988">MEINEKDLKLIIESVLDKLESTKSDKTISNDSLSKSSSGQDGIFEEVNTAVDAAEAAHLELIKLTLDRRREIIRSIRKIIMSNLEEISKLAVEETTFGRVEDKIEKNRLAALKTPGVEDLEPTAYSDDNGMTLMERAAYGVIGSIIPSTNPTSTVINNGISMVAGGNSVVFNPHPAAKRSSCFTVSLINQAIVKAGGPSNVLCAIANPTIDSAQTLMKHPKIRLLVVTGGPVVVQAAMNSDKKVIAAGPGNPPCVVDETADLIKAGRDIVKGAGFDNNIVCICEKEILAVSQIADKLKEEMIKNGAYELKGEQIEKVTKLVIADPGKPGHEGASNKEYVGKNASVIARDIGLDLSDQTKILLCEVDRYHPLVWTEQLLPVIPLVRFNHVDEAIDFAVQCEHNFRHTASIHSRNIATLSRMAQLMNCSLFVKNGPCYSGLGFGGAGYTSFTIATPTGEGLTRARTFTRERRCVLVGYFRIV</sequence>
<evidence type="ECO:0000313" key="5">
    <source>
        <dbReference type="Proteomes" id="UP000177701"/>
    </source>
</evidence>
<evidence type="ECO:0000256" key="1">
    <source>
        <dbReference type="ARBA" id="ARBA00023002"/>
    </source>
</evidence>
<dbReference type="Proteomes" id="UP000177701">
    <property type="component" value="Unassembled WGS sequence"/>
</dbReference>